<reference evidence="2" key="1">
    <citation type="journal article" date="2020" name="Cell">
        <title>Large-Scale Comparative Analyses of Tick Genomes Elucidate Their Genetic Diversity and Vector Capacities.</title>
        <authorList>
            <consortium name="Tick Genome and Microbiome Consortium (TIGMIC)"/>
            <person name="Jia N."/>
            <person name="Wang J."/>
            <person name="Shi W."/>
            <person name="Du L."/>
            <person name="Sun Y."/>
            <person name="Zhan W."/>
            <person name="Jiang J.F."/>
            <person name="Wang Q."/>
            <person name="Zhang B."/>
            <person name="Ji P."/>
            <person name="Bell-Sakyi L."/>
            <person name="Cui X.M."/>
            <person name="Yuan T.T."/>
            <person name="Jiang B.G."/>
            <person name="Yang W.F."/>
            <person name="Lam T.T."/>
            <person name="Chang Q.C."/>
            <person name="Ding S.J."/>
            <person name="Wang X.J."/>
            <person name="Zhu J.G."/>
            <person name="Ruan X.D."/>
            <person name="Zhao L."/>
            <person name="Wei J.T."/>
            <person name="Ye R.Z."/>
            <person name="Que T.C."/>
            <person name="Du C.H."/>
            <person name="Zhou Y.H."/>
            <person name="Cheng J.X."/>
            <person name="Dai P.F."/>
            <person name="Guo W.B."/>
            <person name="Han X.H."/>
            <person name="Huang E.J."/>
            <person name="Li L.F."/>
            <person name="Wei W."/>
            <person name="Gao Y.C."/>
            <person name="Liu J.Z."/>
            <person name="Shao H.Z."/>
            <person name="Wang X."/>
            <person name="Wang C.C."/>
            <person name="Yang T.C."/>
            <person name="Huo Q.B."/>
            <person name="Li W."/>
            <person name="Chen H.Y."/>
            <person name="Chen S.E."/>
            <person name="Zhou L.G."/>
            <person name="Ni X.B."/>
            <person name="Tian J.H."/>
            <person name="Sheng Y."/>
            <person name="Liu T."/>
            <person name="Pan Y.S."/>
            <person name="Xia L.Y."/>
            <person name="Li J."/>
            <person name="Zhao F."/>
            <person name="Cao W.C."/>
        </authorList>
    </citation>
    <scope>NUCLEOTIDE SEQUENCE</scope>
    <source>
        <strain evidence="2">Rsan-2018</strain>
    </source>
</reference>
<sequence>MNKQGDEKASCRKSSRKDADEDPLQGGRRYVFSSIWLMVSVTTVGAMCTAFKPHLDDEIAPVWGTSLRLGNDC</sequence>
<feature type="compositionally biased region" description="Basic and acidic residues" evidence="1">
    <location>
        <begin position="1"/>
        <end position="10"/>
    </location>
</feature>
<protein>
    <submittedName>
        <fullName evidence="2">Uncharacterized protein</fullName>
    </submittedName>
</protein>
<keyword evidence="3" id="KW-1185">Reference proteome</keyword>
<evidence type="ECO:0000313" key="3">
    <source>
        <dbReference type="Proteomes" id="UP000821837"/>
    </source>
</evidence>
<gene>
    <name evidence="2" type="ORF">HPB52_013409</name>
</gene>
<name>A0A9D4YPS1_RHISA</name>
<evidence type="ECO:0000256" key="1">
    <source>
        <dbReference type="SAM" id="MobiDB-lite"/>
    </source>
</evidence>
<reference evidence="2" key="2">
    <citation type="submission" date="2021-09" db="EMBL/GenBank/DDBJ databases">
        <authorList>
            <person name="Jia N."/>
            <person name="Wang J."/>
            <person name="Shi W."/>
            <person name="Du L."/>
            <person name="Sun Y."/>
            <person name="Zhan W."/>
            <person name="Jiang J."/>
            <person name="Wang Q."/>
            <person name="Zhang B."/>
            <person name="Ji P."/>
            <person name="Sakyi L.B."/>
            <person name="Cui X."/>
            <person name="Yuan T."/>
            <person name="Jiang B."/>
            <person name="Yang W."/>
            <person name="Lam T.T.-Y."/>
            <person name="Chang Q."/>
            <person name="Ding S."/>
            <person name="Wang X."/>
            <person name="Zhu J."/>
            <person name="Ruan X."/>
            <person name="Zhao L."/>
            <person name="Wei J."/>
            <person name="Que T."/>
            <person name="Du C."/>
            <person name="Cheng J."/>
            <person name="Dai P."/>
            <person name="Han X."/>
            <person name="Huang E."/>
            <person name="Gao Y."/>
            <person name="Liu J."/>
            <person name="Shao H."/>
            <person name="Ye R."/>
            <person name="Li L."/>
            <person name="Wei W."/>
            <person name="Wang X."/>
            <person name="Wang C."/>
            <person name="Huo Q."/>
            <person name="Li W."/>
            <person name="Guo W."/>
            <person name="Chen H."/>
            <person name="Chen S."/>
            <person name="Zhou L."/>
            <person name="Zhou L."/>
            <person name="Ni X."/>
            <person name="Tian J."/>
            <person name="Zhou Y."/>
            <person name="Sheng Y."/>
            <person name="Liu T."/>
            <person name="Pan Y."/>
            <person name="Xia L."/>
            <person name="Li J."/>
            <person name="Zhao F."/>
            <person name="Cao W."/>
        </authorList>
    </citation>
    <scope>NUCLEOTIDE SEQUENCE</scope>
    <source>
        <strain evidence="2">Rsan-2018</strain>
        <tissue evidence="2">Larvae</tissue>
    </source>
</reference>
<feature type="region of interest" description="Disordered" evidence="1">
    <location>
        <begin position="1"/>
        <end position="25"/>
    </location>
</feature>
<proteinExistence type="predicted"/>
<comment type="caution">
    <text evidence="2">The sequence shown here is derived from an EMBL/GenBank/DDBJ whole genome shotgun (WGS) entry which is preliminary data.</text>
</comment>
<organism evidence="2 3">
    <name type="scientific">Rhipicephalus sanguineus</name>
    <name type="common">Brown dog tick</name>
    <name type="synonym">Ixodes sanguineus</name>
    <dbReference type="NCBI Taxonomy" id="34632"/>
    <lineage>
        <taxon>Eukaryota</taxon>
        <taxon>Metazoa</taxon>
        <taxon>Ecdysozoa</taxon>
        <taxon>Arthropoda</taxon>
        <taxon>Chelicerata</taxon>
        <taxon>Arachnida</taxon>
        <taxon>Acari</taxon>
        <taxon>Parasitiformes</taxon>
        <taxon>Ixodida</taxon>
        <taxon>Ixodoidea</taxon>
        <taxon>Ixodidae</taxon>
        <taxon>Rhipicephalinae</taxon>
        <taxon>Rhipicephalus</taxon>
        <taxon>Rhipicephalus</taxon>
    </lineage>
</organism>
<dbReference type="Proteomes" id="UP000821837">
    <property type="component" value="Chromosome 1"/>
</dbReference>
<accession>A0A9D4YPS1</accession>
<evidence type="ECO:0000313" key="2">
    <source>
        <dbReference type="EMBL" id="KAH7983668.1"/>
    </source>
</evidence>
<dbReference type="AlphaFoldDB" id="A0A9D4YPS1"/>
<dbReference type="EMBL" id="JABSTV010001245">
    <property type="protein sequence ID" value="KAH7983668.1"/>
    <property type="molecule type" value="Genomic_DNA"/>
</dbReference>